<dbReference type="Pfam" id="PF13516">
    <property type="entry name" value="LRR_6"/>
    <property type="match status" value="1"/>
</dbReference>
<dbReference type="InterPro" id="IPR001611">
    <property type="entry name" value="Leu-rich_rpt"/>
</dbReference>
<evidence type="ECO:0000256" key="1">
    <source>
        <dbReference type="SAM" id="MobiDB-lite"/>
    </source>
</evidence>
<dbReference type="InterPro" id="IPR032675">
    <property type="entry name" value="LRR_dom_sf"/>
</dbReference>
<reference evidence="3" key="3">
    <citation type="submission" date="2025-08" db="UniProtKB">
        <authorList>
            <consortium name="RefSeq"/>
        </authorList>
    </citation>
    <scope>IDENTIFICATION</scope>
    <source>
        <strain evidence="3">NI907</strain>
    </source>
</reference>
<name>A0A6P8B6B7_PYRGI</name>
<reference evidence="3" key="2">
    <citation type="submission" date="2019-10" db="EMBL/GenBank/DDBJ databases">
        <authorList>
            <consortium name="NCBI Genome Project"/>
        </authorList>
    </citation>
    <scope>NUCLEOTIDE SEQUENCE</scope>
    <source>
        <strain evidence="3">NI907</strain>
    </source>
</reference>
<protein>
    <submittedName>
        <fullName evidence="3">Uncharacterized protein</fullName>
    </submittedName>
</protein>
<dbReference type="KEGG" id="pgri:PgNI_05524"/>
<dbReference type="GeneID" id="41960464"/>
<gene>
    <name evidence="3" type="ORF">PgNI_05524</name>
</gene>
<evidence type="ECO:0000313" key="2">
    <source>
        <dbReference type="Proteomes" id="UP000515153"/>
    </source>
</evidence>
<reference evidence="2 3" key="1">
    <citation type="journal article" date="2019" name="Mol. Biol. Evol.">
        <title>Blast fungal genomes show frequent chromosomal changes, gene gains and losses, and effector gene turnover.</title>
        <authorList>
            <person name="Gomez Luciano L.B."/>
            <person name="Jason Tsai I."/>
            <person name="Chuma I."/>
            <person name="Tosa Y."/>
            <person name="Chen Y.H."/>
            <person name="Li J.Y."/>
            <person name="Li M.Y."/>
            <person name="Jade Lu M.Y."/>
            <person name="Nakayashiki H."/>
            <person name="Li W.H."/>
        </authorList>
    </citation>
    <scope>NUCLEOTIDE SEQUENCE [LARGE SCALE GENOMIC DNA]</scope>
    <source>
        <strain evidence="2 3">NI907</strain>
    </source>
</reference>
<organism evidence="2 3">
    <name type="scientific">Pyricularia grisea</name>
    <name type="common">Crabgrass-specific blast fungus</name>
    <name type="synonym">Magnaporthe grisea</name>
    <dbReference type="NCBI Taxonomy" id="148305"/>
    <lineage>
        <taxon>Eukaryota</taxon>
        <taxon>Fungi</taxon>
        <taxon>Dikarya</taxon>
        <taxon>Ascomycota</taxon>
        <taxon>Pezizomycotina</taxon>
        <taxon>Sordariomycetes</taxon>
        <taxon>Sordariomycetidae</taxon>
        <taxon>Magnaporthales</taxon>
        <taxon>Pyriculariaceae</taxon>
        <taxon>Pyricularia</taxon>
    </lineage>
</organism>
<sequence length="843" mass="93823">MKTSGLPSYTAATTKLDPWGIVAPYVPASSYTTLCLTSRTLHAHCAPRLWNDPLRMVQLLRLDRNEELSWYLRRFIEGSVKVARESTRALVLVLDFRDFATFGADFLSSVVEEALEDTIRRLPTMFPRLRCLLLDGHPAFDPGSLTRAAAVAKTARQQNSDLPPYKPLLLSIAGSNTELPASYFVSEYTRDLVYLDISQVPGSLRIPATTGAFGSRTLPCLRVLKARGRELGDAGVKALCNAFGRQLWSLDVSCNNITDVGLGAIITCCVPNLSFWSETHYDAEGKVTILQSSETHEARPCMTIKESDLSASFCHPERHFADSPAYEQSGSFVQRPNGLETLLRDGPDDLIRLVAGGAGEDVAPDMVEEVMASRQCRGFGGLTHLAIRENQITQVGVESMIQTCRGNLGYFECDMTLMRTRSTLFSPYYHRQSHIYGLLGSSWLYRPVISSSLRSLYLHHSFATQVPTIAMMGSKVSSLADAWLAETMLLPRAELAWPGDGFVPDMNPRLTSLTLTNLPRRSAGPLIEKLKHFLRLLYEQEQAIESTRRALAMERASPRTSVMLKGMRHLRLEFDQYSDQDPLGESTDDEKSMTVDMDQPPPEFSFFHTWGPETTTSRMGTPQRPSPSPSRPGEDRTTVDYPAPTAAGRTSPVDPNIVSPERIHHEISNLSLDQNDAFAVSRLVPSLTHEVSVWVGPKCFFQETGNNHEHAYQPAITEYVRNVKNRPSLRTGVGPATPPQVRAGVPHGVFLFQAAWEAILLAGLDSPTVAIHDNDRNGMQNPALVLPRLRFPTSRDVGDMMEIVSELKRFRVTERAEGRHWTGALEVVNMRGNDANRDARLWR</sequence>
<dbReference type="RefSeq" id="XP_030982747.1">
    <property type="nucleotide sequence ID" value="XM_031125555.1"/>
</dbReference>
<dbReference type="Gene3D" id="3.80.10.10">
    <property type="entry name" value="Ribonuclease Inhibitor"/>
    <property type="match status" value="1"/>
</dbReference>
<evidence type="ECO:0000313" key="3">
    <source>
        <dbReference type="RefSeq" id="XP_030982747.1"/>
    </source>
</evidence>
<proteinExistence type="predicted"/>
<dbReference type="SUPFAM" id="SSF52047">
    <property type="entry name" value="RNI-like"/>
    <property type="match status" value="1"/>
</dbReference>
<dbReference type="AlphaFoldDB" id="A0A6P8B6B7"/>
<dbReference type="Proteomes" id="UP000515153">
    <property type="component" value="Chromosome I"/>
</dbReference>
<accession>A0A6P8B6B7</accession>
<feature type="region of interest" description="Disordered" evidence="1">
    <location>
        <begin position="575"/>
        <end position="656"/>
    </location>
</feature>
<keyword evidence="2" id="KW-1185">Reference proteome</keyword>